<keyword evidence="10" id="KW-1185">Reference proteome</keyword>
<dbReference type="PROSITE" id="PS51257">
    <property type="entry name" value="PROKAR_LIPOPROTEIN"/>
    <property type="match status" value="1"/>
</dbReference>
<evidence type="ECO:0000313" key="10">
    <source>
        <dbReference type="Proteomes" id="UP000602759"/>
    </source>
</evidence>
<dbReference type="Pfam" id="PF02687">
    <property type="entry name" value="FtsX"/>
    <property type="match status" value="2"/>
</dbReference>
<dbReference type="PANTHER" id="PTHR30572">
    <property type="entry name" value="MEMBRANE COMPONENT OF TRANSPORTER-RELATED"/>
    <property type="match status" value="1"/>
</dbReference>
<dbReference type="Pfam" id="PF12704">
    <property type="entry name" value="MacB_PCD"/>
    <property type="match status" value="1"/>
</dbReference>
<evidence type="ECO:0000256" key="3">
    <source>
        <dbReference type="ARBA" id="ARBA00022692"/>
    </source>
</evidence>
<feature type="domain" description="MacB-like periplasmic core" evidence="8">
    <location>
        <begin position="18"/>
        <end position="225"/>
    </location>
</feature>
<feature type="transmembrane region" description="Helical" evidence="6">
    <location>
        <begin position="16"/>
        <end position="36"/>
    </location>
</feature>
<name>A0ABR7YS52_9SPHI</name>
<keyword evidence="2" id="KW-1003">Cell membrane</keyword>
<dbReference type="EMBL" id="JACOIK010000010">
    <property type="protein sequence ID" value="MBD1434163.1"/>
    <property type="molecule type" value="Genomic_DNA"/>
</dbReference>
<feature type="transmembrane region" description="Helical" evidence="6">
    <location>
        <begin position="284"/>
        <end position="306"/>
    </location>
</feature>
<accession>A0ABR7YS52</accession>
<feature type="domain" description="ABC3 transporter permease C-terminal" evidence="7">
    <location>
        <begin position="291"/>
        <end position="404"/>
    </location>
</feature>
<evidence type="ECO:0000313" key="9">
    <source>
        <dbReference type="EMBL" id="MBD1434163.1"/>
    </source>
</evidence>
<evidence type="ECO:0000259" key="7">
    <source>
        <dbReference type="Pfam" id="PF02687"/>
    </source>
</evidence>
<evidence type="ECO:0000256" key="1">
    <source>
        <dbReference type="ARBA" id="ARBA00004651"/>
    </source>
</evidence>
<dbReference type="InterPro" id="IPR050250">
    <property type="entry name" value="Macrolide_Exporter_MacB"/>
</dbReference>
<proteinExistence type="predicted"/>
<dbReference type="InterPro" id="IPR025857">
    <property type="entry name" value="MacB_PCD"/>
</dbReference>
<keyword evidence="4 6" id="KW-1133">Transmembrane helix</keyword>
<feature type="transmembrane region" description="Helical" evidence="6">
    <location>
        <begin position="682"/>
        <end position="704"/>
    </location>
</feature>
<evidence type="ECO:0000256" key="5">
    <source>
        <dbReference type="ARBA" id="ARBA00023136"/>
    </source>
</evidence>
<dbReference type="RefSeq" id="WP_190995076.1">
    <property type="nucleotide sequence ID" value="NZ_JACOIK010000010.1"/>
</dbReference>
<gene>
    <name evidence="9" type="ORF">H8B06_15095</name>
</gene>
<keyword evidence="3 6" id="KW-0812">Transmembrane</keyword>
<evidence type="ECO:0000256" key="2">
    <source>
        <dbReference type="ARBA" id="ARBA00022475"/>
    </source>
</evidence>
<feature type="transmembrane region" description="Helical" evidence="6">
    <location>
        <begin position="377"/>
        <end position="396"/>
    </location>
</feature>
<feature type="transmembrane region" description="Helical" evidence="6">
    <location>
        <begin position="429"/>
        <end position="449"/>
    </location>
</feature>
<protein>
    <submittedName>
        <fullName evidence="9">ABC transporter permease</fullName>
    </submittedName>
</protein>
<evidence type="ECO:0000259" key="8">
    <source>
        <dbReference type="Pfam" id="PF12704"/>
    </source>
</evidence>
<sequence>MIGVKLTFRKLWRNRLFTALNILGLAIGISACWIIFRIVHYEFSFDKSHPDKENIYQVVSHTLAEGKESSFGGVPLSLYPYAVETFGHLAQIVPIYEGGFQEVMVDKNHQAPLIFEEPTAINHTVTAYFDMVPYQWIAGNPKTAISQPNQVVLTQSRAKQYFANTPLDDILGKTLKYDTILFTVTGIVADLDKPSSFTGKEFMFIPQDKQKGRGWLERNSAHQVFINLPLQHKDIFLDNINVKNSEEGKEAFATYNFKTSYGLLPLTEKHFTPGFGSYVVKKEIVYGLIGVGIFLLLLACINYINLSTAQVPFQAKEIGIRKTLGEKGFRLTATFLWETLFICLIALLLSLPLVHYFEWQFKEFLPPNIQDYNDWQAISLFLIILIGVLTLLAGLYPAYLSNKVNVVDTIKVQGIGKLSFGNISLRKTLIVFQFVIAQVFVIGTFIVSAQINYMMNTDLGFDKHAIVTLGLPYKAKHDTKTDPLLYKRALEQYPEFEKISLGSPPISDRTFGMSITIPSDTGETHVQLMFKSTDANYFDLYNIETLAGRAPQLSDSIGSIFLNESARIKSGFKTNESAIGQIVKGPRQDDVRIQGVFKDFHTHTLRAEKAAMALEIDANSRRLEAFNIKLPDHPSQWQKALTTMGKEWKTVYPNTPFDYKFYDEKLASIYESDMRQAKIINLSTIVTIILSCLGLIGLVTLTAFQRTKEIGIRKVLGSSIARIIMLLSKDYIKLIVIAIIIATPLGWWTMNKWLEDFAYRIDIRWWMLLSAGIVTVIIALLSVSYQAWKAARTNPVDSLRDE</sequence>
<feature type="transmembrane region" description="Helical" evidence="6">
    <location>
        <begin position="765"/>
        <end position="785"/>
    </location>
</feature>
<keyword evidence="5 6" id="KW-0472">Membrane</keyword>
<feature type="transmembrane region" description="Helical" evidence="6">
    <location>
        <begin position="335"/>
        <end position="357"/>
    </location>
</feature>
<reference evidence="9 10" key="1">
    <citation type="submission" date="2020-08" db="EMBL/GenBank/DDBJ databases">
        <title>Sphingobacterium sp. DN00404 isolated from aquaculture water.</title>
        <authorList>
            <person name="Zhang M."/>
        </authorList>
    </citation>
    <scope>NUCLEOTIDE SEQUENCE [LARGE SCALE GENOMIC DNA]</scope>
    <source>
        <strain evidence="9 10">DN00404</strain>
    </source>
</reference>
<comment type="subcellular location">
    <subcellularLocation>
        <location evidence="1">Cell membrane</location>
        <topology evidence="1">Multi-pass membrane protein</topology>
    </subcellularLocation>
</comment>
<feature type="domain" description="ABC3 transporter permease C-terminal" evidence="7">
    <location>
        <begin position="684"/>
        <end position="795"/>
    </location>
</feature>
<dbReference type="PANTHER" id="PTHR30572:SF18">
    <property type="entry name" value="ABC-TYPE MACROLIDE FAMILY EXPORT SYSTEM PERMEASE COMPONENT 2"/>
    <property type="match status" value="1"/>
</dbReference>
<dbReference type="Proteomes" id="UP000602759">
    <property type="component" value="Unassembled WGS sequence"/>
</dbReference>
<organism evidence="9 10">
    <name type="scientific">Sphingobacterium micropteri</name>
    <dbReference type="NCBI Taxonomy" id="2763501"/>
    <lineage>
        <taxon>Bacteria</taxon>
        <taxon>Pseudomonadati</taxon>
        <taxon>Bacteroidota</taxon>
        <taxon>Sphingobacteriia</taxon>
        <taxon>Sphingobacteriales</taxon>
        <taxon>Sphingobacteriaceae</taxon>
        <taxon>Sphingobacterium</taxon>
    </lineage>
</organism>
<comment type="caution">
    <text evidence="9">The sequence shown here is derived from an EMBL/GenBank/DDBJ whole genome shotgun (WGS) entry which is preliminary data.</text>
</comment>
<dbReference type="InterPro" id="IPR003838">
    <property type="entry name" value="ABC3_permease_C"/>
</dbReference>
<evidence type="ECO:0000256" key="4">
    <source>
        <dbReference type="ARBA" id="ARBA00022989"/>
    </source>
</evidence>
<evidence type="ECO:0000256" key="6">
    <source>
        <dbReference type="SAM" id="Phobius"/>
    </source>
</evidence>
<feature type="transmembrane region" description="Helical" evidence="6">
    <location>
        <begin position="731"/>
        <end position="750"/>
    </location>
</feature>